<dbReference type="OrthoDB" id="250329at2759"/>
<organism evidence="8 9">
    <name type="scientific">Candolleomyces aberdarensis</name>
    <dbReference type="NCBI Taxonomy" id="2316362"/>
    <lineage>
        <taxon>Eukaryota</taxon>
        <taxon>Fungi</taxon>
        <taxon>Dikarya</taxon>
        <taxon>Basidiomycota</taxon>
        <taxon>Agaricomycotina</taxon>
        <taxon>Agaricomycetes</taxon>
        <taxon>Agaricomycetidae</taxon>
        <taxon>Agaricales</taxon>
        <taxon>Agaricineae</taxon>
        <taxon>Psathyrellaceae</taxon>
        <taxon>Candolleomyces</taxon>
    </lineage>
</organism>
<dbReference type="GO" id="GO:0003677">
    <property type="term" value="F:DNA binding"/>
    <property type="evidence" value="ECO:0007669"/>
    <property type="project" value="UniProtKB-KW"/>
</dbReference>
<evidence type="ECO:0000256" key="1">
    <source>
        <dbReference type="ARBA" id="ARBA00005800"/>
    </source>
</evidence>
<feature type="region of interest" description="Disordered" evidence="5">
    <location>
        <begin position="181"/>
        <end position="278"/>
    </location>
</feature>
<sequence length="544" mass="59402">MIDFHADALFDEISLEVDHIVVQGMEKPSFEEELDRVSPPTRSDKPPSSPPYLEEASRWLLANLHDPYPSNTVRDSLSKRSGALRKDIDGWFVDARKRIGWSSLRKKHFNNKRAEIVDAAKRFNDGTSDPELPEAVENEFVAIEAAALRLIGQKVQESKLATELDALVRDMTPDLKARITQERAVRRSSGTTQIFYPTPERSPTSLPSTRSLSPSPSPSFCEDSLESRRCSTQKRRRTPEPEFDTTETSSRKRVRVDTSESTDTGLLSPANSVQGELPIGLPAISVQSTANERKHSLSASDHEAPSKRLEIALPQPQVVSNPLPSSASNSHANDEWFSGLFDLMSSTLQETPAVSVEPLDTGAPLDVQPFNFDGSHNAASLSSIPQLGECVSLGPLLISPPTKADSSMQPLPTIPHAHLDLSWMGSSMPDSEQQFDFNALFDFNVATSPVQFNTSGLGDAQPHQAGAPPDLWDAEGLENLVGPSLPNIISHPHTLALEQPTVCETPPRMPGHSLTPSEKAAKTQLLSQLEAQCLALRAELEGNS</sequence>
<proteinExistence type="inferred from homology"/>
<dbReference type="InterPro" id="IPR008422">
    <property type="entry name" value="KN_HD"/>
</dbReference>
<feature type="compositionally biased region" description="Low complexity" evidence="5">
    <location>
        <begin position="197"/>
        <end position="214"/>
    </location>
</feature>
<protein>
    <recommendedName>
        <fullName evidence="10">Homeobox domain-containing protein</fullName>
    </recommendedName>
</protein>
<dbReference type="GO" id="GO:0006355">
    <property type="term" value="P:regulation of DNA-templated transcription"/>
    <property type="evidence" value="ECO:0007669"/>
    <property type="project" value="InterPro"/>
</dbReference>
<feature type="domain" description="Mating-type protein C-terminal" evidence="7">
    <location>
        <begin position="136"/>
        <end position="540"/>
    </location>
</feature>
<keyword evidence="3" id="KW-0371">Homeobox</keyword>
<evidence type="ECO:0000259" key="6">
    <source>
        <dbReference type="Pfam" id="PF05920"/>
    </source>
</evidence>
<gene>
    <name evidence="8" type="ORF">EST38_g1850</name>
</gene>
<keyword evidence="9" id="KW-1185">Reference proteome</keyword>
<evidence type="ECO:0000256" key="2">
    <source>
        <dbReference type="ARBA" id="ARBA00023125"/>
    </source>
</evidence>
<reference evidence="8 9" key="1">
    <citation type="submission" date="2019-01" db="EMBL/GenBank/DDBJ databases">
        <title>Draft genome sequence of Psathyrella aberdarensis IHI B618.</title>
        <authorList>
            <person name="Buettner E."/>
            <person name="Kellner H."/>
        </authorList>
    </citation>
    <scope>NUCLEOTIDE SEQUENCE [LARGE SCALE GENOMIC DNA]</scope>
    <source>
        <strain evidence="8 9">IHI B618</strain>
    </source>
</reference>
<evidence type="ECO:0000313" key="9">
    <source>
        <dbReference type="Proteomes" id="UP000290288"/>
    </source>
</evidence>
<dbReference type="SUPFAM" id="SSF46689">
    <property type="entry name" value="Homeodomain-like"/>
    <property type="match status" value="1"/>
</dbReference>
<comment type="caution">
    <text evidence="8">The sequence shown here is derived from an EMBL/GenBank/DDBJ whole genome shotgun (WGS) entry which is preliminary data.</text>
</comment>
<evidence type="ECO:0000256" key="3">
    <source>
        <dbReference type="ARBA" id="ARBA00023155"/>
    </source>
</evidence>
<feature type="region of interest" description="Disordered" evidence="5">
    <location>
        <begin position="30"/>
        <end position="52"/>
    </location>
</feature>
<name>A0A4Q2DX72_9AGAR</name>
<comment type="similarity">
    <text evidence="1">Belongs to the TALE/M-ATYP homeobox family.</text>
</comment>
<dbReference type="AlphaFoldDB" id="A0A4Q2DX72"/>
<keyword evidence="4" id="KW-0539">Nucleus</keyword>
<accession>A0A4Q2DX72</accession>
<evidence type="ECO:0000256" key="4">
    <source>
        <dbReference type="ARBA" id="ARBA00023242"/>
    </source>
</evidence>
<dbReference type="Gene3D" id="1.10.10.60">
    <property type="entry name" value="Homeodomain-like"/>
    <property type="match status" value="1"/>
</dbReference>
<dbReference type="Pfam" id="PF12737">
    <property type="entry name" value="Mating_C"/>
    <property type="match status" value="1"/>
</dbReference>
<keyword evidence="2" id="KW-0238">DNA-binding</keyword>
<feature type="compositionally biased region" description="Polar residues" evidence="5">
    <location>
        <begin position="259"/>
        <end position="274"/>
    </location>
</feature>
<evidence type="ECO:0000313" key="8">
    <source>
        <dbReference type="EMBL" id="RXW24042.1"/>
    </source>
</evidence>
<feature type="domain" description="KN homeodomain" evidence="6">
    <location>
        <begin position="59"/>
        <end position="98"/>
    </location>
</feature>
<dbReference type="InterPro" id="IPR024441">
    <property type="entry name" value="Homeodomain1_C"/>
</dbReference>
<evidence type="ECO:0000259" key="7">
    <source>
        <dbReference type="Pfam" id="PF12737"/>
    </source>
</evidence>
<dbReference type="Proteomes" id="UP000290288">
    <property type="component" value="Unassembled WGS sequence"/>
</dbReference>
<dbReference type="STRING" id="2316362.A0A4Q2DX72"/>
<evidence type="ECO:0008006" key="10">
    <source>
        <dbReference type="Google" id="ProtNLM"/>
    </source>
</evidence>
<dbReference type="Pfam" id="PF05920">
    <property type="entry name" value="Homeobox_KN"/>
    <property type="match status" value="1"/>
</dbReference>
<dbReference type="EMBL" id="SDEE01000027">
    <property type="protein sequence ID" value="RXW24042.1"/>
    <property type="molecule type" value="Genomic_DNA"/>
</dbReference>
<evidence type="ECO:0000256" key="5">
    <source>
        <dbReference type="SAM" id="MobiDB-lite"/>
    </source>
</evidence>
<dbReference type="InterPro" id="IPR009057">
    <property type="entry name" value="Homeodomain-like_sf"/>
</dbReference>